<evidence type="ECO:0000256" key="4">
    <source>
        <dbReference type="ARBA" id="ARBA00022737"/>
    </source>
</evidence>
<dbReference type="GO" id="GO:0000981">
    <property type="term" value="F:DNA-binding transcription factor activity, RNA polymerase II-specific"/>
    <property type="evidence" value="ECO:0007669"/>
    <property type="project" value="TreeGrafter"/>
</dbReference>
<comment type="similarity">
    <text evidence="2">Belongs to the krueppel C2H2-type zinc-finger protein family.</text>
</comment>
<dbReference type="PROSITE" id="PS00028">
    <property type="entry name" value="ZINC_FINGER_C2H2_1"/>
    <property type="match status" value="7"/>
</dbReference>
<feature type="domain" description="C2H2-type" evidence="10">
    <location>
        <begin position="158"/>
        <end position="179"/>
    </location>
</feature>
<dbReference type="FunFam" id="3.30.160.60:FF:000446">
    <property type="entry name" value="Zinc finger protein"/>
    <property type="match status" value="1"/>
</dbReference>
<feature type="compositionally biased region" description="Polar residues" evidence="9">
    <location>
        <begin position="302"/>
        <end position="323"/>
    </location>
</feature>
<evidence type="ECO:0000313" key="11">
    <source>
        <dbReference type="Ensembl" id="ENSPREP00000011718.1"/>
    </source>
</evidence>
<dbReference type="Pfam" id="PF00096">
    <property type="entry name" value="zf-C2H2"/>
    <property type="match status" value="3"/>
</dbReference>
<comment type="subcellular location">
    <subcellularLocation>
        <location evidence="1">Nucleus</location>
    </subcellularLocation>
</comment>
<dbReference type="GO" id="GO:0008270">
    <property type="term" value="F:zinc ion binding"/>
    <property type="evidence" value="ECO:0007669"/>
    <property type="project" value="UniProtKB-KW"/>
</dbReference>
<feature type="domain" description="C2H2-type" evidence="10">
    <location>
        <begin position="338"/>
        <end position="366"/>
    </location>
</feature>
<dbReference type="PROSITE" id="PS50157">
    <property type="entry name" value="ZINC_FINGER_C2H2_2"/>
    <property type="match status" value="9"/>
</dbReference>
<name>A0A3P9NQD4_POERE</name>
<dbReference type="InterPro" id="IPR050752">
    <property type="entry name" value="C2H2-ZF_domain"/>
</dbReference>
<evidence type="ECO:0000256" key="5">
    <source>
        <dbReference type="ARBA" id="ARBA00022771"/>
    </source>
</evidence>
<feature type="domain" description="C2H2-type" evidence="10">
    <location>
        <begin position="180"/>
        <end position="207"/>
    </location>
</feature>
<evidence type="ECO:0000313" key="12">
    <source>
        <dbReference type="Proteomes" id="UP000242638"/>
    </source>
</evidence>
<reference evidence="11" key="2">
    <citation type="submission" date="2025-08" db="UniProtKB">
        <authorList>
            <consortium name="Ensembl"/>
        </authorList>
    </citation>
    <scope>IDENTIFICATION</scope>
    <source>
        <strain evidence="11">Guanapo</strain>
    </source>
</reference>
<evidence type="ECO:0000256" key="6">
    <source>
        <dbReference type="ARBA" id="ARBA00022833"/>
    </source>
</evidence>
<sequence length="438" mass="48750">KVLNYKQFYECDLCKRVFASLKECENHVQLHKCMVNIVCEKCGCSFRTEKSLVRHKKKRCLHSFKCTDCGETFAKKNALLKHSFSHLGLLPYTCIRCRCHFRLFPSQEDFQRHKKDTGCWGNQEPNQKTDEIRCLECGHRFDTSDELKKHAGAHQRVLKCAECGKALKIHKRIHTGERPYSCDFCGRGFPHLAGVRAHLRTHTGEKPYSCSLCGKCFTQSGALKIHTRIHTGERPFVCSLCGRGFSNRSGIRFHYRTVHCLSAELDGEARPKPTGCSPGRPRTLPSSSGGPVTVRASAPDPLSSTELIPTNHSRIPTSGNESRSPAEGAGGSREELPYACEDCGLRFKDAPTRNRHQTLVHYSHDGAVVLTVSGGCMSRRSVRNAVKQPRQAGRFVLGGKLAEWSGVLGLRGKRLGVLWKVARCVVMGAGERSGVAFI</sequence>
<dbReference type="SMART" id="SM00355">
    <property type="entry name" value="ZnF_C2H2"/>
    <property type="match status" value="9"/>
</dbReference>
<feature type="domain" description="C2H2-type" evidence="10">
    <location>
        <begin position="132"/>
        <end position="154"/>
    </location>
</feature>
<dbReference type="Ensembl" id="ENSPRET00000011848.1">
    <property type="protein sequence ID" value="ENSPREP00000011718.1"/>
    <property type="gene ID" value="ENSPREG00000007963.1"/>
</dbReference>
<keyword evidence="3" id="KW-0479">Metal-binding</keyword>
<feature type="region of interest" description="Disordered" evidence="9">
    <location>
        <begin position="269"/>
        <end position="333"/>
    </location>
</feature>
<dbReference type="PANTHER" id="PTHR24384:SF196">
    <property type="entry name" value="ZINC FINGER AND BTB DOMAIN-CONTAINING PROTEIN 11"/>
    <property type="match status" value="1"/>
</dbReference>
<dbReference type="Gene3D" id="3.30.160.60">
    <property type="entry name" value="Classic Zinc Finger"/>
    <property type="match status" value="6"/>
</dbReference>
<feature type="domain" description="C2H2-type" evidence="10">
    <location>
        <begin position="208"/>
        <end position="235"/>
    </location>
</feature>
<proteinExistence type="inferred from homology"/>
<dbReference type="InterPro" id="IPR036236">
    <property type="entry name" value="Znf_C2H2_sf"/>
</dbReference>
<dbReference type="SUPFAM" id="SSF57667">
    <property type="entry name" value="beta-beta-alpha zinc fingers"/>
    <property type="match status" value="5"/>
</dbReference>
<evidence type="ECO:0000256" key="7">
    <source>
        <dbReference type="ARBA" id="ARBA00023242"/>
    </source>
</evidence>
<dbReference type="FunFam" id="3.30.160.60:FF:002343">
    <property type="entry name" value="Zinc finger protein 33A"/>
    <property type="match status" value="1"/>
</dbReference>
<keyword evidence="4" id="KW-0677">Repeat</keyword>
<keyword evidence="6" id="KW-0862">Zinc</keyword>
<dbReference type="GeneTree" id="ENSGT00940000154446"/>
<organism evidence="11 12">
    <name type="scientific">Poecilia reticulata</name>
    <name type="common">Guppy</name>
    <name type="synonym">Acanthophacelus reticulatus</name>
    <dbReference type="NCBI Taxonomy" id="8081"/>
    <lineage>
        <taxon>Eukaryota</taxon>
        <taxon>Metazoa</taxon>
        <taxon>Chordata</taxon>
        <taxon>Craniata</taxon>
        <taxon>Vertebrata</taxon>
        <taxon>Euteleostomi</taxon>
        <taxon>Actinopterygii</taxon>
        <taxon>Neopterygii</taxon>
        <taxon>Teleostei</taxon>
        <taxon>Neoteleostei</taxon>
        <taxon>Acanthomorphata</taxon>
        <taxon>Ovalentaria</taxon>
        <taxon>Atherinomorphae</taxon>
        <taxon>Cyprinodontiformes</taxon>
        <taxon>Poeciliidae</taxon>
        <taxon>Poeciliinae</taxon>
        <taxon>Poecilia</taxon>
    </lineage>
</organism>
<dbReference type="FunFam" id="3.30.160.60:FF:001158">
    <property type="entry name" value="zinc finger protein 22"/>
    <property type="match status" value="1"/>
</dbReference>
<keyword evidence="5 8" id="KW-0863">Zinc-finger</keyword>
<evidence type="ECO:0000256" key="2">
    <source>
        <dbReference type="ARBA" id="ARBA00006991"/>
    </source>
</evidence>
<evidence type="ECO:0000256" key="9">
    <source>
        <dbReference type="SAM" id="MobiDB-lite"/>
    </source>
</evidence>
<feature type="domain" description="C2H2-type" evidence="10">
    <location>
        <begin position="9"/>
        <end position="31"/>
    </location>
</feature>
<reference evidence="12" key="1">
    <citation type="submission" date="2013-11" db="EMBL/GenBank/DDBJ databases">
        <title>The genomic landscape of the Guanapo guppy.</title>
        <authorList>
            <person name="Kuenstner A."/>
            <person name="Dreyer C."/>
        </authorList>
    </citation>
    <scope>NUCLEOTIDE SEQUENCE</scope>
    <source>
        <strain evidence="12">Guanapo</strain>
    </source>
</reference>
<dbReference type="GO" id="GO:0000978">
    <property type="term" value="F:RNA polymerase II cis-regulatory region sequence-specific DNA binding"/>
    <property type="evidence" value="ECO:0007669"/>
    <property type="project" value="TreeGrafter"/>
</dbReference>
<feature type="domain" description="C2H2-type" evidence="10">
    <location>
        <begin position="64"/>
        <end position="91"/>
    </location>
</feature>
<dbReference type="PANTHER" id="PTHR24384">
    <property type="entry name" value="FINGER PUTATIVE TRANSCRIPTION FACTOR FAMILY-RELATED"/>
    <property type="match status" value="1"/>
</dbReference>
<evidence type="ECO:0000256" key="8">
    <source>
        <dbReference type="PROSITE-ProRule" id="PRU00042"/>
    </source>
</evidence>
<keyword evidence="7" id="KW-0539">Nucleus</keyword>
<protein>
    <submittedName>
        <fullName evidence="11">Si:ch211-79k12.2</fullName>
    </submittedName>
</protein>
<dbReference type="Proteomes" id="UP000242638">
    <property type="component" value="Unassembled WGS sequence"/>
</dbReference>
<dbReference type="InterPro" id="IPR013087">
    <property type="entry name" value="Znf_C2H2_type"/>
</dbReference>
<evidence type="ECO:0000256" key="3">
    <source>
        <dbReference type="ARBA" id="ARBA00022723"/>
    </source>
</evidence>
<keyword evidence="12" id="KW-1185">Reference proteome</keyword>
<reference evidence="11" key="3">
    <citation type="submission" date="2025-09" db="UniProtKB">
        <authorList>
            <consortium name="Ensembl"/>
        </authorList>
    </citation>
    <scope>IDENTIFICATION</scope>
    <source>
        <strain evidence="11">Guanapo</strain>
    </source>
</reference>
<dbReference type="AlphaFoldDB" id="A0A3P9NQD4"/>
<evidence type="ECO:0000259" key="10">
    <source>
        <dbReference type="PROSITE" id="PS50157"/>
    </source>
</evidence>
<dbReference type="Bgee" id="ENSPREG00000007963">
    <property type="expression patterns" value="Expressed in caudal fin and 1 other cell type or tissue"/>
</dbReference>
<dbReference type="GO" id="GO:0005634">
    <property type="term" value="C:nucleus"/>
    <property type="evidence" value="ECO:0007669"/>
    <property type="project" value="UniProtKB-SubCell"/>
</dbReference>
<evidence type="ECO:0000256" key="1">
    <source>
        <dbReference type="ARBA" id="ARBA00004123"/>
    </source>
</evidence>
<feature type="domain" description="C2H2-type" evidence="10">
    <location>
        <begin position="236"/>
        <end position="259"/>
    </location>
</feature>
<accession>A0A3P9NQD4</accession>
<feature type="domain" description="C2H2-type" evidence="10">
    <location>
        <begin position="37"/>
        <end position="63"/>
    </location>
</feature>